<accession>A0A6G1K846</accession>
<evidence type="ECO:0000256" key="4">
    <source>
        <dbReference type="ARBA" id="ARBA00023136"/>
    </source>
</evidence>
<keyword evidence="10" id="KW-1185">Reference proteome</keyword>
<evidence type="ECO:0000256" key="2">
    <source>
        <dbReference type="ARBA" id="ARBA00022692"/>
    </source>
</evidence>
<evidence type="ECO:0000256" key="3">
    <source>
        <dbReference type="ARBA" id="ARBA00022989"/>
    </source>
</evidence>
<sequence>VSRMESLESFHRRLDGTAISTYILILILVPLKLWCRKRAGGWRNIGPDDAVSVLALLAASVLFWLCMIGMRPFLGRQAGELDISQLVSFLFYVWLAQLVYVTSIVLIKFSILAFYWRLFALTARIPILIITFIVFAWFTSFFLLVIFECGPISAAWDLTIKPTRECVPVKTLYLGGAIPNVITDIIMVIMPIPYVWRLHAPLGQRIILAGMFMLGLFIGIVSIVRLTIFLGIPIAASANVTYNFREVIVWSLVEVNIGLTCACLPSLRPAVTFIGLNKLFSSGNTRPSNATPGPHTDGRPSQIGQSSGGLRSGRKKGSTGGMFSTLAGLTKLGSEEDVVDSDSQRQIFAHGHGKGDVELERRSHDMDADGNREERKAGGIVVQKDWSVRRGQTSGE</sequence>
<protein>
    <recommendedName>
        <fullName evidence="8">Rhodopsin domain-containing protein</fullName>
    </recommendedName>
</protein>
<feature type="non-terminal residue" evidence="9">
    <location>
        <position position="1"/>
    </location>
</feature>
<feature type="transmembrane region" description="Helical" evidence="7">
    <location>
        <begin position="16"/>
        <end position="35"/>
    </location>
</feature>
<feature type="transmembrane region" description="Helical" evidence="7">
    <location>
        <begin position="208"/>
        <end position="235"/>
    </location>
</feature>
<feature type="transmembrane region" description="Helical" evidence="7">
    <location>
        <begin position="50"/>
        <end position="70"/>
    </location>
</feature>
<feature type="domain" description="Rhodopsin" evidence="8">
    <location>
        <begin position="32"/>
        <end position="271"/>
    </location>
</feature>
<evidence type="ECO:0000313" key="9">
    <source>
        <dbReference type="EMBL" id="KAF2708705.1"/>
    </source>
</evidence>
<dbReference type="PANTHER" id="PTHR33048">
    <property type="entry name" value="PTH11-LIKE INTEGRAL MEMBRANE PROTEIN (AFU_ORTHOLOGUE AFUA_5G11245)"/>
    <property type="match status" value="1"/>
</dbReference>
<dbReference type="GO" id="GO:0016020">
    <property type="term" value="C:membrane"/>
    <property type="evidence" value="ECO:0007669"/>
    <property type="project" value="UniProtKB-SubCell"/>
</dbReference>
<reference evidence="9" key="1">
    <citation type="journal article" date="2020" name="Stud. Mycol.">
        <title>101 Dothideomycetes genomes: a test case for predicting lifestyles and emergence of pathogens.</title>
        <authorList>
            <person name="Haridas S."/>
            <person name="Albert R."/>
            <person name="Binder M."/>
            <person name="Bloem J."/>
            <person name="Labutti K."/>
            <person name="Salamov A."/>
            <person name="Andreopoulos B."/>
            <person name="Baker S."/>
            <person name="Barry K."/>
            <person name="Bills G."/>
            <person name="Bluhm B."/>
            <person name="Cannon C."/>
            <person name="Castanera R."/>
            <person name="Culley D."/>
            <person name="Daum C."/>
            <person name="Ezra D."/>
            <person name="Gonzalez J."/>
            <person name="Henrissat B."/>
            <person name="Kuo A."/>
            <person name="Liang C."/>
            <person name="Lipzen A."/>
            <person name="Lutzoni F."/>
            <person name="Magnuson J."/>
            <person name="Mondo S."/>
            <person name="Nolan M."/>
            <person name="Ohm R."/>
            <person name="Pangilinan J."/>
            <person name="Park H.-J."/>
            <person name="Ramirez L."/>
            <person name="Alfaro M."/>
            <person name="Sun H."/>
            <person name="Tritt A."/>
            <person name="Yoshinaga Y."/>
            <person name="Zwiers L.-H."/>
            <person name="Turgeon B."/>
            <person name="Goodwin S."/>
            <person name="Spatafora J."/>
            <person name="Crous P."/>
            <person name="Grigoriev I."/>
        </authorList>
    </citation>
    <scope>NUCLEOTIDE SEQUENCE</scope>
    <source>
        <strain evidence="9">CBS 279.74</strain>
    </source>
</reference>
<evidence type="ECO:0000256" key="6">
    <source>
        <dbReference type="SAM" id="MobiDB-lite"/>
    </source>
</evidence>
<evidence type="ECO:0000256" key="1">
    <source>
        <dbReference type="ARBA" id="ARBA00004141"/>
    </source>
</evidence>
<dbReference type="InterPro" id="IPR049326">
    <property type="entry name" value="Rhodopsin_dom_fungi"/>
</dbReference>
<evidence type="ECO:0000256" key="5">
    <source>
        <dbReference type="ARBA" id="ARBA00038359"/>
    </source>
</evidence>
<evidence type="ECO:0000256" key="7">
    <source>
        <dbReference type="SAM" id="Phobius"/>
    </source>
</evidence>
<dbReference type="Pfam" id="PF20684">
    <property type="entry name" value="Fung_rhodopsin"/>
    <property type="match status" value="1"/>
</dbReference>
<keyword evidence="4 7" id="KW-0472">Membrane</keyword>
<evidence type="ECO:0000259" key="8">
    <source>
        <dbReference type="Pfam" id="PF20684"/>
    </source>
</evidence>
<dbReference type="AlphaFoldDB" id="A0A6G1K846"/>
<feature type="region of interest" description="Disordered" evidence="6">
    <location>
        <begin position="284"/>
        <end position="319"/>
    </location>
</feature>
<feature type="region of interest" description="Disordered" evidence="6">
    <location>
        <begin position="349"/>
        <end position="378"/>
    </location>
</feature>
<comment type="similarity">
    <text evidence="5">Belongs to the SAT4 family.</text>
</comment>
<keyword evidence="3 7" id="KW-1133">Transmembrane helix</keyword>
<organism evidence="9 10">
    <name type="scientific">Pleomassaria siparia CBS 279.74</name>
    <dbReference type="NCBI Taxonomy" id="1314801"/>
    <lineage>
        <taxon>Eukaryota</taxon>
        <taxon>Fungi</taxon>
        <taxon>Dikarya</taxon>
        <taxon>Ascomycota</taxon>
        <taxon>Pezizomycotina</taxon>
        <taxon>Dothideomycetes</taxon>
        <taxon>Pleosporomycetidae</taxon>
        <taxon>Pleosporales</taxon>
        <taxon>Pleomassariaceae</taxon>
        <taxon>Pleomassaria</taxon>
    </lineage>
</organism>
<feature type="transmembrane region" description="Helical" evidence="7">
    <location>
        <begin position="90"/>
        <end position="115"/>
    </location>
</feature>
<feature type="transmembrane region" description="Helical" evidence="7">
    <location>
        <begin position="177"/>
        <end position="196"/>
    </location>
</feature>
<proteinExistence type="inferred from homology"/>
<keyword evidence="2 7" id="KW-0812">Transmembrane</keyword>
<dbReference type="Proteomes" id="UP000799428">
    <property type="component" value="Unassembled WGS sequence"/>
</dbReference>
<name>A0A6G1K846_9PLEO</name>
<dbReference type="PANTHER" id="PTHR33048:SF47">
    <property type="entry name" value="INTEGRAL MEMBRANE PROTEIN-RELATED"/>
    <property type="match status" value="1"/>
</dbReference>
<gene>
    <name evidence="9" type="ORF">K504DRAFT_381201</name>
</gene>
<comment type="subcellular location">
    <subcellularLocation>
        <location evidence="1">Membrane</location>
        <topology evidence="1">Multi-pass membrane protein</topology>
    </subcellularLocation>
</comment>
<feature type="transmembrane region" description="Helical" evidence="7">
    <location>
        <begin position="127"/>
        <end position="147"/>
    </location>
</feature>
<dbReference type="OrthoDB" id="5417844at2759"/>
<dbReference type="InterPro" id="IPR052337">
    <property type="entry name" value="SAT4-like"/>
</dbReference>
<feature type="compositionally biased region" description="Basic and acidic residues" evidence="6">
    <location>
        <begin position="353"/>
        <end position="377"/>
    </location>
</feature>
<dbReference type="EMBL" id="MU005771">
    <property type="protein sequence ID" value="KAF2708705.1"/>
    <property type="molecule type" value="Genomic_DNA"/>
</dbReference>
<evidence type="ECO:0000313" key="10">
    <source>
        <dbReference type="Proteomes" id="UP000799428"/>
    </source>
</evidence>